<evidence type="ECO:0000313" key="1">
    <source>
        <dbReference type="EMBL" id="OJA13535.1"/>
    </source>
</evidence>
<organism evidence="1 2">
    <name type="scientific">Rhizopogon vesiculosus</name>
    <dbReference type="NCBI Taxonomy" id="180088"/>
    <lineage>
        <taxon>Eukaryota</taxon>
        <taxon>Fungi</taxon>
        <taxon>Dikarya</taxon>
        <taxon>Basidiomycota</taxon>
        <taxon>Agaricomycotina</taxon>
        <taxon>Agaricomycetes</taxon>
        <taxon>Agaricomycetidae</taxon>
        <taxon>Boletales</taxon>
        <taxon>Suillineae</taxon>
        <taxon>Rhizopogonaceae</taxon>
        <taxon>Rhizopogon</taxon>
    </lineage>
</organism>
<comment type="caution">
    <text evidence="1">The sequence shown here is derived from an EMBL/GenBank/DDBJ whole genome shotgun (WGS) entry which is preliminary data.</text>
</comment>
<accession>A0A1J8PYL6</accession>
<sequence length="27" mass="3123">MDVRDVAMLPDIDIQHDSSISVYRKAF</sequence>
<reference evidence="1 2" key="1">
    <citation type="submission" date="2016-03" db="EMBL/GenBank/DDBJ databases">
        <title>Comparative genomics of the ectomycorrhizal sister species Rhizopogon vinicolor and Rhizopogon vesiculosus (Basidiomycota: Boletales) reveals a divergence of the mating type B locus.</title>
        <authorList>
            <person name="Mujic A.B."/>
            <person name="Kuo A."/>
            <person name="Tritt A."/>
            <person name="Lipzen A."/>
            <person name="Chen C."/>
            <person name="Johnson J."/>
            <person name="Sharma A."/>
            <person name="Barry K."/>
            <person name="Grigoriev I.V."/>
            <person name="Spatafora J.W."/>
        </authorList>
    </citation>
    <scope>NUCLEOTIDE SEQUENCE [LARGE SCALE GENOMIC DNA]</scope>
    <source>
        <strain evidence="1 2">AM-OR11-056</strain>
    </source>
</reference>
<evidence type="ECO:0000313" key="2">
    <source>
        <dbReference type="Proteomes" id="UP000183567"/>
    </source>
</evidence>
<name>A0A1J8PYL6_9AGAM</name>
<gene>
    <name evidence="1" type="ORF">AZE42_11854</name>
</gene>
<proteinExistence type="predicted"/>
<dbReference type="Proteomes" id="UP000183567">
    <property type="component" value="Unassembled WGS sequence"/>
</dbReference>
<dbReference type="EMBL" id="LVVM01004112">
    <property type="protein sequence ID" value="OJA13535.1"/>
    <property type="molecule type" value="Genomic_DNA"/>
</dbReference>
<protein>
    <submittedName>
        <fullName evidence="1">Uncharacterized protein</fullName>
    </submittedName>
</protein>
<dbReference type="AlphaFoldDB" id="A0A1J8PYL6"/>
<keyword evidence="2" id="KW-1185">Reference proteome</keyword>